<feature type="domain" description="Secretion system C-terminal sorting" evidence="3">
    <location>
        <begin position="160"/>
        <end position="231"/>
    </location>
</feature>
<comment type="caution">
    <text evidence="4">The sequence shown here is derived from an EMBL/GenBank/DDBJ whole genome shotgun (WGS) entry which is preliminary data.</text>
</comment>
<keyword evidence="5" id="KW-1185">Reference proteome</keyword>
<proteinExistence type="predicted"/>
<evidence type="ECO:0000256" key="1">
    <source>
        <dbReference type="ARBA" id="ARBA00022729"/>
    </source>
</evidence>
<accession>A0ABP3XXL2</accession>
<evidence type="ECO:0000256" key="2">
    <source>
        <dbReference type="SAM" id="SignalP"/>
    </source>
</evidence>
<sequence length="232" mass="26662">MKKSGSFIIALFLCCVGFGQALEIENKVFKKKTVNEKQQFSYYRGVDNSFRERLKNASNITLTDKDGNTREIIIEDEDPTKKKNEILPGKKEPKKYVAIKDPKKLQELVPVYPKSTPTVIENIEDNVEVSDEETKSLLSFIDTDKAVQEVDNSFKHNVNLYPNPTKGAFQIDFGETKRNIQVSIFNERGFLTFRNVYLNYSRISIKEKLSKGTYYLNLAASDEFATYKLIVE</sequence>
<keyword evidence="1 2" id="KW-0732">Signal</keyword>
<dbReference type="InterPro" id="IPR026444">
    <property type="entry name" value="Secre_tail"/>
</dbReference>
<feature type="chain" id="PRO_5045354462" description="Secretion system C-terminal sorting domain-containing protein" evidence="2">
    <location>
        <begin position="22"/>
        <end position="232"/>
    </location>
</feature>
<dbReference type="Pfam" id="PF18962">
    <property type="entry name" value="Por_Secre_tail"/>
    <property type="match status" value="1"/>
</dbReference>
<evidence type="ECO:0000313" key="5">
    <source>
        <dbReference type="Proteomes" id="UP001500507"/>
    </source>
</evidence>
<evidence type="ECO:0000313" key="4">
    <source>
        <dbReference type="EMBL" id="GAA0872736.1"/>
    </source>
</evidence>
<dbReference type="RefSeq" id="WP_343766577.1">
    <property type="nucleotide sequence ID" value="NZ_BAAAFG010000015.1"/>
</dbReference>
<name>A0ABP3XXL2_9FLAO</name>
<evidence type="ECO:0000259" key="3">
    <source>
        <dbReference type="Pfam" id="PF18962"/>
    </source>
</evidence>
<gene>
    <name evidence="4" type="ORF">GCM10009117_18830</name>
</gene>
<dbReference type="Proteomes" id="UP001500507">
    <property type="component" value="Unassembled WGS sequence"/>
</dbReference>
<dbReference type="EMBL" id="BAAAFG010000015">
    <property type="protein sequence ID" value="GAA0872736.1"/>
    <property type="molecule type" value="Genomic_DNA"/>
</dbReference>
<dbReference type="NCBIfam" id="TIGR04183">
    <property type="entry name" value="Por_Secre_tail"/>
    <property type="match status" value="1"/>
</dbReference>
<feature type="signal peptide" evidence="2">
    <location>
        <begin position="1"/>
        <end position="21"/>
    </location>
</feature>
<protein>
    <recommendedName>
        <fullName evidence="3">Secretion system C-terminal sorting domain-containing protein</fullName>
    </recommendedName>
</protein>
<organism evidence="4 5">
    <name type="scientific">Gangjinia marincola</name>
    <dbReference type="NCBI Taxonomy" id="578463"/>
    <lineage>
        <taxon>Bacteria</taxon>
        <taxon>Pseudomonadati</taxon>
        <taxon>Bacteroidota</taxon>
        <taxon>Flavobacteriia</taxon>
        <taxon>Flavobacteriales</taxon>
        <taxon>Flavobacteriaceae</taxon>
        <taxon>Gangjinia</taxon>
    </lineage>
</organism>
<reference evidence="5" key="1">
    <citation type="journal article" date="2019" name="Int. J. Syst. Evol. Microbiol.">
        <title>The Global Catalogue of Microorganisms (GCM) 10K type strain sequencing project: providing services to taxonomists for standard genome sequencing and annotation.</title>
        <authorList>
            <consortium name="The Broad Institute Genomics Platform"/>
            <consortium name="The Broad Institute Genome Sequencing Center for Infectious Disease"/>
            <person name="Wu L."/>
            <person name="Ma J."/>
        </authorList>
    </citation>
    <scope>NUCLEOTIDE SEQUENCE [LARGE SCALE GENOMIC DNA]</scope>
    <source>
        <strain evidence="5">JCM 16082</strain>
    </source>
</reference>